<evidence type="ECO:0000256" key="3">
    <source>
        <dbReference type="ARBA" id="ARBA00022448"/>
    </source>
</evidence>
<keyword evidence="5 7" id="KW-1133">Transmembrane helix</keyword>
<keyword evidence="9" id="KW-1185">Reference proteome</keyword>
<evidence type="ECO:0000313" key="8">
    <source>
        <dbReference type="Ensembl" id="ENSCMIP00000040766.1"/>
    </source>
</evidence>
<feature type="transmembrane region" description="Helical" evidence="7">
    <location>
        <begin position="73"/>
        <end position="96"/>
    </location>
</feature>
<accession>A0A4W3JNF3</accession>
<reference evidence="8" key="4">
    <citation type="submission" date="2025-08" db="UniProtKB">
        <authorList>
            <consortium name="Ensembl"/>
        </authorList>
    </citation>
    <scope>IDENTIFICATION</scope>
</reference>
<sequence>MGRREGVRGLLDPRVGFNAVWLIFLILGLGTLLPWNFFMTAIGYFKHRLQDEIDPNLTLNGTQPLEENYLQGIFGNVMTLCAMLPLLIFSCLNSILHERIPQAVRINGSLIAIFLLFLLTSVLVKINMNPTTFFIITMVTIISVNSFGAVLQGSVFGLAGLLPTYYTTPIMSGQGMAGTFAALALICAIASGSEQTNSAFGYFITACGVILIAILAYLGLPRLVRSQFQSCNHKIPRKFKLKVPSISLMDKEEEAEQSENVPVIAIFKKLWLMALLVCFTFTVTIGVFPAVTVDVKSIVSPKGTWGLYFIPIGCFLFFNVFDWVGRSLTAIFMWPGHNSRLLPVLVLCRVLFVPLFMLCNVWPRRLPVFFAHDAWFIVFMIFFSFSNGYLASLCMCYGPKKVSPKEAETAGTIMSFFLSLGLALGAVLSFLFRAMI</sequence>
<feature type="transmembrane region" description="Helical" evidence="7">
    <location>
        <begin position="410"/>
        <end position="432"/>
    </location>
</feature>
<proteinExistence type="inferred from homology"/>
<evidence type="ECO:0000256" key="7">
    <source>
        <dbReference type="SAM" id="Phobius"/>
    </source>
</evidence>
<dbReference type="PANTHER" id="PTHR10332:SF9">
    <property type="entry name" value="EQUILIBRATIVE NUCLEOSIDE TRANSPORTER 1"/>
    <property type="match status" value="1"/>
</dbReference>
<reference evidence="9" key="2">
    <citation type="journal article" date="2007" name="PLoS Biol.">
        <title>Survey sequencing and comparative analysis of the elephant shark (Callorhinchus milii) genome.</title>
        <authorList>
            <person name="Venkatesh B."/>
            <person name="Kirkness E.F."/>
            <person name="Loh Y.H."/>
            <person name="Halpern A.L."/>
            <person name="Lee A.P."/>
            <person name="Johnson J."/>
            <person name="Dandona N."/>
            <person name="Viswanathan L.D."/>
            <person name="Tay A."/>
            <person name="Venter J.C."/>
            <person name="Strausberg R.L."/>
            <person name="Brenner S."/>
        </authorList>
    </citation>
    <scope>NUCLEOTIDE SEQUENCE [LARGE SCALE GENOMIC DNA]</scope>
</reference>
<keyword evidence="6 7" id="KW-0472">Membrane</keyword>
<evidence type="ECO:0000256" key="6">
    <source>
        <dbReference type="ARBA" id="ARBA00023136"/>
    </source>
</evidence>
<evidence type="ECO:0000256" key="2">
    <source>
        <dbReference type="ARBA" id="ARBA00007965"/>
    </source>
</evidence>
<feature type="transmembrane region" description="Helical" evidence="7">
    <location>
        <begin position="303"/>
        <end position="321"/>
    </location>
</feature>
<evidence type="ECO:0000256" key="1">
    <source>
        <dbReference type="ARBA" id="ARBA00004554"/>
    </source>
</evidence>
<feature type="transmembrane region" description="Helical" evidence="7">
    <location>
        <begin position="20"/>
        <end position="45"/>
    </location>
</feature>
<reference evidence="9" key="3">
    <citation type="journal article" date="2014" name="Nature">
        <title>Elephant shark genome provides unique insights into gnathostome evolution.</title>
        <authorList>
            <consortium name="International Elephant Shark Genome Sequencing Consortium"/>
            <person name="Venkatesh B."/>
            <person name="Lee A.P."/>
            <person name="Ravi V."/>
            <person name="Maurya A.K."/>
            <person name="Lian M.M."/>
            <person name="Swann J.B."/>
            <person name="Ohta Y."/>
            <person name="Flajnik M.F."/>
            <person name="Sutoh Y."/>
            <person name="Kasahara M."/>
            <person name="Hoon S."/>
            <person name="Gangu V."/>
            <person name="Roy S.W."/>
            <person name="Irimia M."/>
            <person name="Korzh V."/>
            <person name="Kondrychyn I."/>
            <person name="Lim Z.W."/>
            <person name="Tay B.H."/>
            <person name="Tohari S."/>
            <person name="Kong K.W."/>
            <person name="Ho S."/>
            <person name="Lorente-Galdos B."/>
            <person name="Quilez J."/>
            <person name="Marques-Bonet T."/>
            <person name="Raney B.J."/>
            <person name="Ingham P.W."/>
            <person name="Tay A."/>
            <person name="Hillier L.W."/>
            <person name="Minx P."/>
            <person name="Boehm T."/>
            <person name="Wilson R.K."/>
            <person name="Brenner S."/>
            <person name="Warren W.C."/>
        </authorList>
    </citation>
    <scope>NUCLEOTIDE SEQUENCE [LARGE SCALE GENOMIC DNA]</scope>
</reference>
<dbReference type="NCBIfam" id="TIGR00939">
    <property type="entry name" value="2a57"/>
    <property type="match status" value="1"/>
</dbReference>
<name>A0A4W3JNF3_CALMI</name>
<dbReference type="InterPro" id="IPR036259">
    <property type="entry name" value="MFS_trans_sf"/>
</dbReference>
<evidence type="ECO:0000256" key="5">
    <source>
        <dbReference type="ARBA" id="ARBA00022989"/>
    </source>
</evidence>
<dbReference type="GeneTree" id="ENSGT00950000182898"/>
<feature type="transmembrane region" description="Helical" evidence="7">
    <location>
        <begin position="174"/>
        <end position="193"/>
    </location>
</feature>
<evidence type="ECO:0000256" key="4">
    <source>
        <dbReference type="ARBA" id="ARBA00022692"/>
    </source>
</evidence>
<organism evidence="8 9">
    <name type="scientific">Callorhinchus milii</name>
    <name type="common">Ghost shark</name>
    <dbReference type="NCBI Taxonomy" id="7868"/>
    <lineage>
        <taxon>Eukaryota</taxon>
        <taxon>Metazoa</taxon>
        <taxon>Chordata</taxon>
        <taxon>Craniata</taxon>
        <taxon>Vertebrata</taxon>
        <taxon>Chondrichthyes</taxon>
        <taxon>Holocephali</taxon>
        <taxon>Chimaeriformes</taxon>
        <taxon>Callorhinchidae</taxon>
        <taxon>Callorhinchus</taxon>
    </lineage>
</organism>
<feature type="transmembrane region" description="Helical" evidence="7">
    <location>
        <begin position="375"/>
        <end position="398"/>
    </location>
</feature>
<dbReference type="InterPro" id="IPR034764">
    <property type="entry name" value="ENT1/ENT2"/>
</dbReference>
<dbReference type="Ensembl" id="ENSCMIT00000041341.1">
    <property type="protein sequence ID" value="ENSCMIP00000040766.1"/>
    <property type="gene ID" value="ENSCMIG00000016979.1"/>
</dbReference>
<comment type="subcellular location">
    <subcellularLocation>
        <location evidence="1">Basolateral cell membrane</location>
        <topology evidence="1">Multi-pass membrane protein</topology>
    </subcellularLocation>
</comment>
<dbReference type="PANTHER" id="PTHR10332">
    <property type="entry name" value="EQUILIBRATIVE NUCLEOSIDE TRANSPORTER"/>
    <property type="match status" value="1"/>
</dbReference>
<dbReference type="GO" id="GO:0016323">
    <property type="term" value="C:basolateral plasma membrane"/>
    <property type="evidence" value="ECO:0007669"/>
    <property type="project" value="UniProtKB-SubCell"/>
</dbReference>
<protein>
    <submittedName>
        <fullName evidence="8">Solute carrier family 29 member 1a</fullName>
    </submittedName>
</protein>
<dbReference type="InterPro" id="IPR002259">
    <property type="entry name" value="Eqnu_transpt"/>
</dbReference>
<feature type="transmembrane region" description="Helical" evidence="7">
    <location>
        <begin position="341"/>
        <end position="363"/>
    </location>
</feature>
<feature type="transmembrane region" description="Helical" evidence="7">
    <location>
        <begin position="199"/>
        <end position="220"/>
    </location>
</feature>
<feature type="transmembrane region" description="Helical" evidence="7">
    <location>
        <begin position="132"/>
        <end position="162"/>
    </location>
</feature>
<dbReference type="Pfam" id="PF01733">
    <property type="entry name" value="Nucleoside_tran"/>
    <property type="match status" value="1"/>
</dbReference>
<dbReference type="Proteomes" id="UP000314986">
    <property type="component" value="Unassembled WGS sequence"/>
</dbReference>
<dbReference type="GO" id="GO:0015213">
    <property type="term" value="F:uridine transmembrane transporter activity"/>
    <property type="evidence" value="ECO:0007669"/>
    <property type="project" value="UniProtKB-ARBA"/>
</dbReference>
<feature type="transmembrane region" description="Helical" evidence="7">
    <location>
        <begin position="108"/>
        <end position="126"/>
    </location>
</feature>
<dbReference type="Gene3D" id="1.20.1250.20">
    <property type="entry name" value="MFS general substrate transporter like domains"/>
    <property type="match status" value="1"/>
</dbReference>
<keyword evidence="4 7" id="KW-0812">Transmembrane</keyword>
<dbReference type="PIRSF" id="PIRSF016379">
    <property type="entry name" value="ENT"/>
    <property type="match status" value="1"/>
</dbReference>
<dbReference type="SUPFAM" id="SSF103473">
    <property type="entry name" value="MFS general substrate transporter"/>
    <property type="match status" value="1"/>
</dbReference>
<gene>
    <name evidence="8" type="primary">LOC103181595</name>
</gene>
<keyword evidence="3" id="KW-0813">Transport</keyword>
<evidence type="ECO:0000313" key="9">
    <source>
        <dbReference type="Proteomes" id="UP000314986"/>
    </source>
</evidence>
<reference evidence="9" key="1">
    <citation type="journal article" date="2006" name="Science">
        <title>Ancient noncoding elements conserved in the human genome.</title>
        <authorList>
            <person name="Venkatesh B."/>
            <person name="Kirkness E.F."/>
            <person name="Loh Y.H."/>
            <person name="Halpern A.L."/>
            <person name="Lee A.P."/>
            <person name="Johnson J."/>
            <person name="Dandona N."/>
            <person name="Viswanathan L.D."/>
            <person name="Tay A."/>
            <person name="Venter J.C."/>
            <person name="Strausberg R.L."/>
            <person name="Brenner S."/>
        </authorList>
    </citation>
    <scope>NUCLEOTIDE SEQUENCE [LARGE SCALE GENOMIC DNA]</scope>
</reference>
<feature type="transmembrane region" description="Helical" evidence="7">
    <location>
        <begin position="270"/>
        <end position="291"/>
    </location>
</feature>
<comment type="similarity">
    <text evidence="2">Belongs to the SLC29A/ENT transporter (TC 2.A.57) family.</text>
</comment>
<reference evidence="8" key="5">
    <citation type="submission" date="2025-09" db="UniProtKB">
        <authorList>
            <consortium name="Ensembl"/>
        </authorList>
    </citation>
    <scope>IDENTIFICATION</scope>
</reference>
<dbReference type="PRINTS" id="PR01130">
    <property type="entry name" value="DERENTRNSPRT"/>
</dbReference>
<dbReference type="AlphaFoldDB" id="A0A4W3JNF3"/>